<dbReference type="EMBL" id="JAKJXO020000002">
    <property type="protein sequence ID" value="KAL1609994.1"/>
    <property type="molecule type" value="Genomic_DNA"/>
</dbReference>
<dbReference type="InterPro" id="IPR018803">
    <property type="entry name" value="Ish1/Msc1-like"/>
</dbReference>
<protein>
    <submittedName>
        <fullName evidence="2">Uncharacterized protein</fullName>
    </submittedName>
</protein>
<evidence type="ECO:0000256" key="1">
    <source>
        <dbReference type="SAM" id="MobiDB-lite"/>
    </source>
</evidence>
<organism evidence="2 3">
    <name type="scientific">Paraconiothyrium brasiliense</name>
    <dbReference type="NCBI Taxonomy" id="300254"/>
    <lineage>
        <taxon>Eukaryota</taxon>
        <taxon>Fungi</taxon>
        <taxon>Dikarya</taxon>
        <taxon>Ascomycota</taxon>
        <taxon>Pezizomycotina</taxon>
        <taxon>Dothideomycetes</taxon>
        <taxon>Pleosporomycetidae</taxon>
        <taxon>Pleosporales</taxon>
        <taxon>Massarineae</taxon>
        <taxon>Didymosphaeriaceae</taxon>
        <taxon>Paraconiothyrium</taxon>
    </lineage>
</organism>
<feature type="compositionally biased region" description="Low complexity" evidence="1">
    <location>
        <begin position="82"/>
        <end position="94"/>
    </location>
</feature>
<keyword evidence="3" id="KW-1185">Reference proteome</keyword>
<name>A0ABR3RZZ1_9PLEO</name>
<feature type="region of interest" description="Disordered" evidence="1">
    <location>
        <begin position="33"/>
        <end position="162"/>
    </location>
</feature>
<sequence length="578" mass="62400">MSFFRSSAVVRSAMMRPTASIAPCAQFHTVRSLRAQQDYGSGEGNPAGENPQQQGKRGREDLEHPGPPPPKVGQGNKTSPDSSSSQSSSSSSKGSSGGSGSGKQAEPTDKDVKGVKGAQPKILNENPPKGDDAPEDVKQHNREFDQRAEKAHEQVSNEDAKKDKVPKNFWADHIMRFSTVSALVVALAAQATANSWFGKPVYNKWHETELERWLSDHNVPYPTPSDRKDLENLVKDHWNDKVVTPYNSWDTQTLQNYLTLKGQQAKKGTEKDAKSLAEQVKVYWTETEDSANQAYGSVKDWIFDTWTDSQLKAFADKHGIPVPQPRQRDSLLKAVRENYQSTANKVSETVNYPGDWLYESWSDSDLKAWFDERGYPVPQPSARDTLIANIRRQSRVASLNLQGAYAQASSSAAAAQQSLSDALLDSWSDSQIKEWADKNGIKVPQGSKRNELLALARKHRARLYGDSASATVESAYGAATSKAGNQYVAATDGFAGYTNWIKAQFGIATDAAAASASSATGSAAKSASSVSSSISKSAASASSSASKSNASASKSAQSAYDQAASSAASATDRVKNEL</sequence>
<dbReference type="Proteomes" id="UP001521785">
    <property type="component" value="Unassembled WGS sequence"/>
</dbReference>
<accession>A0ABR3RZZ1</accession>
<comment type="caution">
    <text evidence="2">The sequence shown here is derived from an EMBL/GenBank/DDBJ whole genome shotgun (WGS) entry which is preliminary data.</text>
</comment>
<proteinExistence type="predicted"/>
<gene>
    <name evidence="2" type="ORF">SLS60_001659</name>
</gene>
<feature type="compositionally biased region" description="Basic and acidic residues" evidence="1">
    <location>
        <begin position="128"/>
        <end position="162"/>
    </location>
</feature>
<evidence type="ECO:0000313" key="3">
    <source>
        <dbReference type="Proteomes" id="UP001521785"/>
    </source>
</evidence>
<evidence type="ECO:0000313" key="2">
    <source>
        <dbReference type="EMBL" id="KAL1609994.1"/>
    </source>
</evidence>
<reference evidence="2 3" key="1">
    <citation type="submission" date="2024-02" db="EMBL/GenBank/DDBJ databases">
        <title>De novo assembly and annotation of 12 fungi associated with fruit tree decline syndrome in Ontario, Canada.</title>
        <authorList>
            <person name="Sulman M."/>
            <person name="Ellouze W."/>
            <person name="Ilyukhin E."/>
        </authorList>
    </citation>
    <scope>NUCLEOTIDE SEQUENCE [LARGE SCALE GENOMIC DNA]</scope>
    <source>
        <strain evidence="2 3">M42-189</strain>
    </source>
</reference>
<dbReference type="Pfam" id="PF10281">
    <property type="entry name" value="Ish1"/>
    <property type="match status" value="4"/>
</dbReference>